<organism evidence="4 5">
    <name type="scientific">Tritrichomonas foetus</name>
    <dbReference type="NCBI Taxonomy" id="1144522"/>
    <lineage>
        <taxon>Eukaryota</taxon>
        <taxon>Metamonada</taxon>
        <taxon>Parabasalia</taxon>
        <taxon>Tritrichomonadida</taxon>
        <taxon>Tritrichomonadidae</taxon>
        <taxon>Tritrichomonas</taxon>
    </lineage>
</organism>
<dbReference type="InterPro" id="IPR051147">
    <property type="entry name" value="CFAP_domain-containing"/>
</dbReference>
<comment type="caution">
    <text evidence="4">The sequence shown here is derived from an EMBL/GenBank/DDBJ whole genome shotgun (WGS) entry which is preliminary data.</text>
</comment>
<proteinExistence type="predicted"/>
<dbReference type="InterPro" id="IPR025252">
    <property type="entry name" value="DUF4200"/>
</dbReference>
<dbReference type="OrthoDB" id="10264063at2759"/>
<feature type="coiled-coil region" evidence="2">
    <location>
        <begin position="132"/>
        <end position="198"/>
    </location>
</feature>
<evidence type="ECO:0000313" key="5">
    <source>
        <dbReference type="Proteomes" id="UP000179807"/>
    </source>
</evidence>
<gene>
    <name evidence="4" type="ORF">TRFO_16638</name>
</gene>
<evidence type="ECO:0000256" key="1">
    <source>
        <dbReference type="ARBA" id="ARBA00023054"/>
    </source>
</evidence>
<keyword evidence="1 2" id="KW-0175">Coiled coil</keyword>
<sequence length="468" mass="54728">MLENGTSPEMLQQYTDNTFSKTYVTDTKNPFYLPNECEVFGFKEFEKKRIRNEKDSIRRMSLIQRADLQKPKIPPCLTRSSALAQSGKSLIFTQRSHTTMATESSGSSKERYIRIADFIHNKREIYIIQLLIDKKNAEIEKINARIENAERELVERDEQIEVNSGKIKLANARNEARLARARRNMETAIHNKVELQRKFKTITSNVAICQSEIYKNEDLLESYHKYEDFLKRITPDDQQVFEHFTSPDILINELSSIEEGNLNLIQDCQYYEGLVEKGLIQIKSDANQTTDLIGDIKQQLDKLPTIEPLPSDLGPSYYHNFDTKDQELLNLSQLVVDTYIKCFKSDADVTPVVMLERINERLEMYYKKMELIDPVFANNKQMIRDKQRRERQRKEKQERHELEIQMKLEQAMERASKPVKKKNGRPLVPRATLKKHGNQQDLKLLAQLREQQQTEELLYGSPYDTGVI</sequence>
<dbReference type="RefSeq" id="XP_068366441.1">
    <property type="nucleotide sequence ID" value="XM_068499105.1"/>
</dbReference>
<reference evidence="4" key="1">
    <citation type="submission" date="2016-10" db="EMBL/GenBank/DDBJ databases">
        <authorList>
            <person name="Benchimol M."/>
            <person name="Almeida L.G."/>
            <person name="Vasconcelos A.T."/>
            <person name="Perreira-Neves A."/>
            <person name="Rosa I.A."/>
            <person name="Tasca T."/>
            <person name="Bogo M.R."/>
            <person name="de Souza W."/>
        </authorList>
    </citation>
    <scope>NUCLEOTIDE SEQUENCE [LARGE SCALE GENOMIC DNA]</scope>
    <source>
        <strain evidence="4">K</strain>
    </source>
</reference>
<dbReference type="EMBL" id="MLAK01000544">
    <property type="protein sequence ID" value="OHT13305.1"/>
    <property type="molecule type" value="Genomic_DNA"/>
</dbReference>
<dbReference type="VEuPathDB" id="TrichDB:TRFO_16638"/>
<dbReference type="Proteomes" id="UP000179807">
    <property type="component" value="Unassembled WGS sequence"/>
</dbReference>
<evidence type="ECO:0000256" key="2">
    <source>
        <dbReference type="SAM" id="Coils"/>
    </source>
</evidence>
<dbReference type="Pfam" id="PF13863">
    <property type="entry name" value="DUF4200"/>
    <property type="match status" value="1"/>
</dbReference>
<evidence type="ECO:0000259" key="3">
    <source>
        <dbReference type="Pfam" id="PF13863"/>
    </source>
</evidence>
<keyword evidence="5" id="KW-1185">Reference proteome</keyword>
<evidence type="ECO:0000313" key="4">
    <source>
        <dbReference type="EMBL" id="OHT13305.1"/>
    </source>
</evidence>
<accession>A0A1J4KPS2</accession>
<dbReference type="PANTHER" id="PTHR21683:SF3">
    <property type="entry name" value="CILIA AND FLAGELLA ASSOCIATED PROTEIN 100"/>
    <property type="match status" value="1"/>
</dbReference>
<dbReference type="AlphaFoldDB" id="A0A1J4KPS2"/>
<dbReference type="GeneID" id="94833809"/>
<name>A0A1J4KPS2_9EUKA</name>
<protein>
    <recommendedName>
        <fullName evidence="3">DUF4200 domain-containing protein</fullName>
    </recommendedName>
</protein>
<dbReference type="PANTHER" id="PTHR21683">
    <property type="entry name" value="COILED-COIL DOMAIN-CONTAINING PROTEIN 42 LIKE-2-LIKE-RELATED"/>
    <property type="match status" value="1"/>
</dbReference>
<feature type="domain" description="DUF4200" evidence="3">
    <location>
        <begin position="118"/>
        <end position="235"/>
    </location>
</feature>
<dbReference type="GO" id="GO:0005856">
    <property type="term" value="C:cytoskeleton"/>
    <property type="evidence" value="ECO:0007669"/>
    <property type="project" value="UniProtKB-ARBA"/>
</dbReference>